<name>A3ZV60_9BACT</name>
<organism evidence="1 2">
    <name type="scientific">Blastopirellula marina DSM 3645</name>
    <dbReference type="NCBI Taxonomy" id="314230"/>
    <lineage>
        <taxon>Bacteria</taxon>
        <taxon>Pseudomonadati</taxon>
        <taxon>Planctomycetota</taxon>
        <taxon>Planctomycetia</taxon>
        <taxon>Pirellulales</taxon>
        <taxon>Pirellulaceae</taxon>
        <taxon>Blastopirellula</taxon>
    </lineage>
</organism>
<accession>A3ZV60</accession>
<evidence type="ECO:0000313" key="2">
    <source>
        <dbReference type="Proteomes" id="UP000004358"/>
    </source>
</evidence>
<gene>
    <name evidence="1" type="ORF">DSM3645_03943</name>
</gene>
<dbReference type="EMBL" id="AANZ01000014">
    <property type="protein sequence ID" value="EAQ79598.1"/>
    <property type="molecule type" value="Genomic_DNA"/>
</dbReference>
<dbReference type="Proteomes" id="UP000004358">
    <property type="component" value="Unassembled WGS sequence"/>
</dbReference>
<proteinExistence type="predicted"/>
<evidence type="ECO:0000313" key="1">
    <source>
        <dbReference type="EMBL" id="EAQ79598.1"/>
    </source>
</evidence>
<reference evidence="1 2" key="1">
    <citation type="submission" date="2006-02" db="EMBL/GenBank/DDBJ databases">
        <authorList>
            <person name="Amann R."/>
            <person name="Ferriera S."/>
            <person name="Johnson J."/>
            <person name="Kravitz S."/>
            <person name="Halpern A."/>
            <person name="Remington K."/>
            <person name="Beeson K."/>
            <person name="Tran B."/>
            <person name="Rogers Y.-H."/>
            <person name="Friedman R."/>
            <person name="Venter J.C."/>
        </authorList>
    </citation>
    <scope>NUCLEOTIDE SEQUENCE [LARGE SCALE GENOMIC DNA]</scope>
    <source>
        <strain evidence="1 2">DSM 3645</strain>
    </source>
</reference>
<comment type="caution">
    <text evidence="1">The sequence shown here is derived from an EMBL/GenBank/DDBJ whole genome shotgun (WGS) entry which is preliminary data.</text>
</comment>
<dbReference type="AlphaFoldDB" id="A3ZV60"/>
<sequence>MPRSCRNQGTEARIVARRFLLDQSSR</sequence>
<protein>
    <submittedName>
        <fullName evidence="1">Uncharacterized protein</fullName>
    </submittedName>
</protein>
<dbReference type="HOGENOM" id="CLU_3416636_0_0_0"/>